<keyword evidence="2" id="KW-1185">Reference proteome</keyword>
<name>A0A1I1U6B1_9BACT</name>
<dbReference type="EMBL" id="FOLQ01000006">
    <property type="protein sequence ID" value="SFD66185.1"/>
    <property type="molecule type" value="Genomic_DNA"/>
</dbReference>
<organism evidence="1 2">
    <name type="scientific">Spirosoma endophyticum</name>
    <dbReference type="NCBI Taxonomy" id="662367"/>
    <lineage>
        <taxon>Bacteria</taxon>
        <taxon>Pseudomonadati</taxon>
        <taxon>Bacteroidota</taxon>
        <taxon>Cytophagia</taxon>
        <taxon>Cytophagales</taxon>
        <taxon>Cytophagaceae</taxon>
        <taxon>Spirosoma</taxon>
    </lineage>
</organism>
<dbReference type="OrthoDB" id="1119084at2"/>
<dbReference type="Gene3D" id="3.10.450.50">
    <property type="match status" value="1"/>
</dbReference>
<accession>A0A1I1U6B1</accession>
<dbReference type="STRING" id="662367.SAMN05216167_106138"/>
<proteinExistence type="predicted"/>
<evidence type="ECO:0008006" key="3">
    <source>
        <dbReference type="Google" id="ProtNLM"/>
    </source>
</evidence>
<dbReference type="SUPFAM" id="SSF54427">
    <property type="entry name" value="NTF2-like"/>
    <property type="match status" value="1"/>
</dbReference>
<protein>
    <recommendedName>
        <fullName evidence="3">DUF4440 domain-containing protein</fullName>
    </recommendedName>
</protein>
<dbReference type="RefSeq" id="WP_143100705.1">
    <property type="nucleotide sequence ID" value="NZ_FOLQ01000006.1"/>
</dbReference>
<evidence type="ECO:0000313" key="1">
    <source>
        <dbReference type="EMBL" id="SFD66185.1"/>
    </source>
</evidence>
<sequence length="288" mass="32231">MFPIFYHALALFWFTPFVNQPTTVQADYEALVAAERSFAKAGIDKGIRDAFLANLDEKSVVFVQNQFRPGKATYEKSPVGPAKLSWRPNYAEIAKSGTLGFTTGPFELRPRSLEEVPVAYGQFTSVWQKTTTGNWKVLIDFGCTHEKPNQPAPELNPPNQFATKVVAGLDTSVISRELRQVESLFAETARQKSLHDAYQPVLPASDSIRLLREGHVLYEGATAKHLANSSIQQVDYQPAQTIAAPSGDLGFSYGYATFNQIKQAYLRIWRKRNGHWQLAQEVLSLKFS</sequence>
<gene>
    <name evidence="1" type="ORF">SAMN05216167_106138</name>
</gene>
<dbReference type="Proteomes" id="UP000198598">
    <property type="component" value="Unassembled WGS sequence"/>
</dbReference>
<reference evidence="1 2" key="1">
    <citation type="submission" date="2016-10" db="EMBL/GenBank/DDBJ databases">
        <authorList>
            <person name="de Groot N.N."/>
        </authorList>
    </citation>
    <scope>NUCLEOTIDE SEQUENCE [LARGE SCALE GENOMIC DNA]</scope>
    <source>
        <strain evidence="1 2">DSM 26130</strain>
    </source>
</reference>
<dbReference type="InterPro" id="IPR032710">
    <property type="entry name" value="NTF2-like_dom_sf"/>
</dbReference>
<dbReference type="AlphaFoldDB" id="A0A1I1U6B1"/>
<evidence type="ECO:0000313" key="2">
    <source>
        <dbReference type="Proteomes" id="UP000198598"/>
    </source>
</evidence>